<feature type="non-terminal residue" evidence="9">
    <location>
        <position position="107"/>
    </location>
</feature>
<dbReference type="InterPro" id="IPR001752">
    <property type="entry name" value="Kinesin_motor_dom"/>
</dbReference>
<dbReference type="GO" id="GO:0008574">
    <property type="term" value="F:plus-end-directed microtubule motor activity"/>
    <property type="evidence" value="ECO:0007669"/>
    <property type="project" value="TreeGrafter"/>
</dbReference>
<evidence type="ECO:0000256" key="5">
    <source>
        <dbReference type="ARBA" id="ARBA00023175"/>
    </source>
</evidence>
<dbReference type="PANTHER" id="PTHR47970">
    <property type="entry name" value="KINESIN-LIKE PROTEIN KIF11"/>
    <property type="match status" value="1"/>
</dbReference>
<evidence type="ECO:0000256" key="6">
    <source>
        <dbReference type="ARBA" id="ARBA00023212"/>
    </source>
</evidence>
<dbReference type="GO" id="GO:0005876">
    <property type="term" value="C:spindle microtubule"/>
    <property type="evidence" value="ECO:0007669"/>
    <property type="project" value="TreeGrafter"/>
</dbReference>
<dbReference type="GO" id="GO:0007018">
    <property type="term" value="P:microtubule-based movement"/>
    <property type="evidence" value="ECO:0007669"/>
    <property type="project" value="InterPro"/>
</dbReference>
<comment type="caution">
    <text evidence="9">The sequence shown here is derived from an EMBL/GenBank/DDBJ whole genome shotgun (WGS) entry which is preliminary data.</text>
</comment>
<proteinExistence type="inferred from homology"/>
<sequence>IISIIITLSPANETETLSTLEYGHRARSLKIRPEINQLSSKDVAREYVDEIRRLRQELDAKREVDGIPYSQYLALKNQMTLVQTLSDNNQAKLNNNEQQIEQVKYFI</sequence>
<dbReference type="PROSITE" id="PS50067">
    <property type="entry name" value="KINESIN_MOTOR_2"/>
    <property type="match status" value="1"/>
</dbReference>
<dbReference type="SUPFAM" id="SSF52540">
    <property type="entry name" value="P-loop containing nucleoside triphosphate hydrolases"/>
    <property type="match status" value="1"/>
</dbReference>
<organism evidence="9 10">
    <name type="scientific">Rotaria sordida</name>
    <dbReference type="NCBI Taxonomy" id="392033"/>
    <lineage>
        <taxon>Eukaryota</taxon>
        <taxon>Metazoa</taxon>
        <taxon>Spiralia</taxon>
        <taxon>Gnathifera</taxon>
        <taxon>Rotifera</taxon>
        <taxon>Eurotatoria</taxon>
        <taxon>Bdelloidea</taxon>
        <taxon>Philodinida</taxon>
        <taxon>Philodinidae</taxon>
        <taxon>Rotaria</taxon>
    </lineage>
</organism>
<dbReference type="InterPro" id="IPR036961">
    <property type="entry name" value="Kinesin_motor_dom_sf"/>
</dbReference>
<dbReference type="GO" id="GO:0008017">
    <property type="term" value="F:microtubule binding"/>
    <property type="evidence" value="ECO:0007669"/>
    <property type="project" value="InterPro"/>
</dbReference>
<dbReference type="Proteomes" id="UP000663836">
    <property type="component" value="Unassembled WGS sequence"/>
</dbReference>
<name>A0A820LL41_9BILA</name>
<protein>
    <recommendedName>
        <fullName evidence="8">Kinesin motor domain-containing protein</fullName>
    </recommendedName>
</protein>
<evidence type="ECO:0000256" key="2">
    <source>
        <dbReference type="ARBA" id="ARBA00022490"/>
    </source>
</evidence>
<dbReference type="InterPro" id="IPR047149">
    <property type="entry name" value="KIF11-like"/>
</dbReference>
<dbReference type="GO" id="GO:0090307">
    <property type="term" value="P:mitotic spindle assembly"/>
    <property type="evidence" value="ECO:0007669"/>
    <property type="project" value="TreeGrafter"/>
</dbReference>
<dbReference type="GO" id="GO:0005524">
    <property type="term" value="F:ATP binding"/>
    <property type="evidence" value="ECO:0007669"/>
    <property type="project" value="UniProtKB-KW"/>
</dbReference>
<dbReference type="GO" id="GO:0051231">
    <property type="term" value="P:spindle elongation"/>
    <property type="evidence" value="ECO:0007669"/>
    <property type="project" value="TreeGrafter"/>
</dbReference>
<evidence type="ECO:0000313" key="10">
    <source>
        <dbReference type="Proteomes" id="UP000663836"/>
    </source>
</evidence>
<evidence type="ECO:0000256" key="7">
    <source>
        <dbReference type="PROSITE-ProRule" id="PRU00283"/>
    </source>
</evidence>
<dbReference type="PANTHER" id="PTHR47970:SF12">
    <property type="entry name" value="KINESIN FAMILY MEMBER 11"/>
    <property type="match status" value="1"/>
</dbReference>
<keyword evidence="3" id="KW-0547">Nucleotide-binding</keyword>
<evidence type="ECO:0000256" key="3">
    <source>
        <dbReference type="ARBA" id="ARBA00022741"/>
    </source>
</evidence>
<comment type="similarity">
    <text evidence="7">Belongs to the TRAFAC class myosin-kinesin ATPase superfamily. Kinesin family.</text>
</comment>
<dbReference type="InterPro" id="IPR027417">
    <property type="entry name" value="P-loop_NTPase"/>
</dbReference>
<feature type="domain" description="Kinesin motor" evidence="8">
    <location>
        <begin position="1"/>
        <end position="29"/>
    </location>
</feature>
<comment type="subcellular location">
    <subcellularLocation>
        <location evidence="1">Cytoplasm</location>
        <location evidence="1">Cytoskeleton</location>
    </subcellularLocation>
</comment>
<gene>
    <name evidence="9" type="ORF">JBS370_LOCUS42169</name>
</gene>
<evidence type="ECO:0000256" key="1">
    <source>
        <dbReference type="ARBA" id="ARBA00004245"/>
    </source>
</evidence>
<comment type="caution">
    <text evidence="7">Lacks conserved residue(s) required for the propagation of feature annotation.</text>
</comment>
<evidence type="ECO:0000313" key="9">
    <source>
        <dbReference type="EMBL" id="CAF4358699.1"/>
    </source>
</evidence>
<keyword evidence="4" id="KW-0067">ATP-binding</keyword>
<dbReference type="EMBL" id="CAJOBD010053391">
    <property type="protein sequence ID" value="CAF4358699.1"/>
    <property type="molecule type" value="Genomic_DNA"/>
</dbReference>
<evidence type="ECO:0000259" key="8">
    <source>
        <dbReference type="PROSITE" id="PS50067"/>
    </source>
</evidence>
<feature type="non-terminal residue" evidence="9">
    <location>
        <position position="1"/>
    </location>
</feature>
<reference evidence="9" key="1">
    <citation type="submission" date="2021-02" db="EMBL/GenBank/DDBJ databases">
        <authorList>
            <person name="Nowell W R."/>
        </authorList>
    </citation>
    <scope>NUCLEOTIDE SEQUENCE</scope>
</reference>
<evidence type="ECO:0000256" key="4">
    <source>
        <dbReference type="ARBA" id="ARBA00022840"/>
    </source>
</evidence>
<dbReference type="GO" id="GO:0072686">
    <property type="term" value="C:mitotic spindle"/>
    <property type="evidence" value="ECO:0007669"/>
    <property type="project" value="TreeGrafter"/>
</dbReference>
<accession>A0A820LL41</accession>
<dbReference type="Gene3D" id="3.40.850.10">
    <property type="entry name" value="Kinesin motor domain"/>
    <property type="match status" value="1"/>
</dbReference>
<dbReference type="AlphaFoldDB" id="A0A820LL41"/>
<keyword evidence="2" id="KW-0963">Cytoplasm</keyword>
<keyword evidence="6" id="KW-0206">Cytoskeleton</keyword>
<keyword evidence="5" id="KW-0505">Motor protein</keyword>